<proteinExistence type="predicted"/>
<feature type="non-terminal residue" evidence="1">
    <location>
        <position position="1"/>
    </location>
</feature>
<protein>
    <submittedName>
        <fullName evidence="1">Uncharacterized protein</fullName>
    </submittedName>
</protein>
<evidence type="ECO:0000313" key="2">
    <source>
        <dbReference type="Proteomes" id="UP000681720"/>
    </source>
</evidence>
<dbReference type="Proteomes" id="UP000681720">
    <property type="component" value="Unassembled WGS sequence"/>
</dbReference>
<gene>
    <name evidence="1" type="ORF">GIL414_LOCUS78979</name>
</gene>
<evidence type="ECO:0000313" key="1">
    <source>
        <dbReference type="EMBL" id="CAF5208518.1"/>
    </source>
</evidence>
<comment type="caution">
    <text evidence="1">The sequence shown here is derived from an EMBL/GenBank/DDBJ whole genome shotgun (WGS) entry which is preliminary data.</text>
</comment>
<reference evidence="1" key="1">
    <citation type="submission" date="2021-02" db="EMBL/GenBank/DDBJ databases">
        <authorList>
            <person name="Nowell W R."/>
        </authorList>
    </citation>
    <scope>NUCLEOTIDE SEQUENCE</scope>
</reference>
<dbReference type="AlphaFoldDB" id="A0A8S3J0Y3"/>
<sequence>VAGNMPHYLRTLVYASEPDMEWGPAKNENRNGRYIPKIDQSTSKYESDINNDGNTLATKAANIFHLELEL</sequence>
<name>A0A8S3J0Y3_9BILA</name>
<organism evidence="1 2">
    <name type="scientific">Rotaria magnacalcarata</name>
    <dbReference type="NCBI Taxonomy" id="392030"/>
    <lineage>
        <taxon>Eukaryota</taxon>
        <taxon>Metazoa</taxon>
        <taxon>Spiralia</taxon>
        <taxon>Gnathifera</taxon>
        <taxon>Rotifera</taxon>
        <taxon>Eurotatoria</taxon>
        <taxon>Bdelloidea</taxon>
        <taxon>Philodinida</taxon>
        <taxon>Philodinidae</taxon>
        <taxon>Rotaria</taxon>
    </lineage>
</organism>
<dbReference type="EMBL" id="CAJOBJ010351233">
    <property type="protein sequence ID" value="CAF5208518.1"/>
    <property type="molecule type" value="Genomic_DNA"/>
</dbReference>
<accession>A0A8S3J0Y3</accession>